<evidence type="ECO:0000313" key="2">
    <source>
        <dbReference type="Proteomes" id="UP001229025"/>
    </source>
</evidence>
<dbReference type="EMBL" id="JASCSA010000008">
    <property type="protein sequence ID" value="MDI5885028.1"/>
    <property type="molecule type" value="Genomic_DNA"/>
</dbReference>
<keyword evidence="2" id="KW-1185">Reference proteome</keyword>
<comment type="caution">
    <text evidence="1">The sequence shown here is derived from an EMBL/GenBank/DDBJ whole genome shotgun (WGS) entry which is preliminary data.</text>
</comment>
<dbReference type="GeneID" id="97326718"/>
<dbReference type="RefSeq" id="WP_284727023.1">
    <property type="nucleotide sequence ID" value="NZ_CP136695.1"/>
</dbReference>
<accession>A0ABT6USK2</accession>
<gene>
    <name evidence="1" type="ORF">QLT01_11755</name>
</gene>
<evidence type="ECO:0000313" key="1">
    <source>
        <dbReference type="EMBL" id="MDI5885028.1"/>
    </source>
</evidence>
<reference evidence="2" key="1">
    <citation type="submission" date="2023-07" db="EMBL/GenBank/DDBJ databases">
        <title>Genome-based characterization of strain KMM 296 and proposal for reclassification of Cobetia litoralis and Cobetia pacifica, and emended description of the species Cobetia amphilecti and Cobetia marina.</title>
        <authorList>
            <person name="Balabanova L."/>
            <person name="Nedashkovskaya O."/>
        </authorList>
    </citation>
    <scope>NUCLEOTIDE SEQUENCE [LARGE SCALE GENOMIC DNA]</scope>
    <source>
        <strain evidence="2">NRIC 0815</strain>
    </source>
</reference>
<dbReference type="Proteomes" id="UP001229025">
    <property type="component" value="Unassembled WGS sequence"/>
</dbReference>
<proteinExistence type="predicted"/>
<sequence>MLDFQRFMLARHQTSTSLASIGIADRAIANIAIALRYVPSAIRSKVKQVPCHAEDRLAQRLPQVVTQQSQ</sequence>
<protein>
    <submittedName>
        <fullName evidence="1">Uncharacterized protein</fullName>
    </submittedName>
</protein>
<organism evidence="1 2">
    <name type="scientific">Cobetia amphilecti</name>
    <dbReference type="NCBI Taxonomy" id="1055104"/>
    <lineage>
        <taxon>Bacteria</taxon>
        <taxon>Pseudomonadati</taxon>
        <taxon>Pseudomonadota</taxon>
        <taxon>Gammaproteobacteria</taxon>
        <taxon>Oceanospirillales</taxon>
        <taxon>Halomonadaceae</taxon>
        <taxon>Cobetia</taxon>
    </lineage>
</organism>
<name>A0ABT6USK2_9GAMM</name>